<gene>
    <name evidence="4" type="ORF">AO384_0698</name>
</gene>
<keyword evidence="2" id="KW-1133">Transmembrane helix</keyword>
<dbReference type="PANTHER" id="PTHR40547:SF1">
    <property type="entry name" value="SLL0298 PROTEIN"/>
    <property type="match status" value="1"/>
</dbReference>
<dbReference type="OrthoDB" id="9786029at2"/>
<dbReference type="EMBL" id="LXHC01000008">
    <property type="protein sequence ID" value="OAU97316.1"/>
    <property type="molecule type" value="Genomic_DNA"/>
</dbReference>
<dbReference type="InterPro" id="IPR018639">
    <property type="entry name" value="DUF2062"/>
</dbReference>
<accession>A0A198ULS9</accession>
<protein>
    <recommendedName>
        <fullName evidence="3">DUF2062 domain-containing protein</fullName>
    </recommendedName>
</protein>
<evidence type="ECO:0000313" key="5">
    <source>
        <dbReference type="Proteomes" id="UP000078228"/>
    </source>
</evidence>
<dbReference type="Pfam" id="PF09835">
    <property type="entry name" value="DUF2062"/>
    <property type="match status" value="1"/>
</dbReference>
<name>A0A198ULS9_MORCA</name>
<dbReference type="Proteomes" id="UP000078228">
    <property type="component" value="Unassembled WGS sequence"/>
</dbReference>
<feature type="transmembrane region" description="Helical" evidence="2">
    <location>
        <begin position="77"/>
        <end position="98"/>
    </location>
</feature>
<feature type="region of interest" description="Disordered" evidence="1">
    <location>
        <begin position="187"/>
        <end position="225"/>
    </location>
</feature>
<feature type="domain" description="DUF2062" evidence="3">
    <location>
        <begin position="24"/>
        <end position="178"/>
    </location>
</feature>
<feature type="transmembrane region" description="Helical" evidence="2">
    <location>
        <begin position="45"/>
        <end position="71"/>
    </location>
</feature>
<evidence type="ECO:0000313" key="4">
    <source>
        <dbReference type="EMBL" id="OAU97316.1"/>
    </source>
</evidence>
<dbReference type="AlphaFoldDB" id="A0A198ULS9"/>
<evidence type="ECO:0000256" key="1">
    <source>
        <dbReference type="SAM" id="MobiDB-lite"/>
    </source>
</evidence>
<reference evidence="4 5" key="1">
    <citation type="journal article" date="2016" name="Genome Biol. Evol.">
        <title>Comparative Genomic Analyses of the Moraxella catarrhalis Serosensitive and Seroresistant Lineages Demonstrate Their Independent Evolution.</title>
        <authorList>
            <person name="Earl J.P."/>
            <person name="de Vries S.P."/>
            <person name="Ahmed A."/>
            <person name="Powell E."/>
            <person name="Schultz M.P."/>
            <person name="Hermans P.W."/>
            <person name="Hill D.J."/>
            <person name="Zhou Z."/>
            <person name="Constantinidou C.I."/>
            <person name="Hu F.Z."/>
            <person name="Bootsma H.J."/>
            <person name="Ehrlich G.D."/>
        </authorList>
    </citation>
    <scope>NUCLEOTIDE SEQUENCE [LARGE SCALE GENOMIC DNA]</scope>
    <source>
        <strain evidence="4 5">Z7542</strain>
    </source>
</reference>
<organism evidence="4 5">
    <name type="scientific">Moraxella catarrhalis</name>
    <name type="common">Branhamella catarrhalis</name>
    <dbReference type="NCBI Taxonomy" id="480"/>
    <lineage>
        <taxon>Bacteria</taxon>
        <taxon>Pseudomonadati</taxon>
        <taxon>Pseudomonadota</taxon>
        <taxon>Gammaproteobacteria</taxon>
        <taxon>Moraxellales</taxon>
        <taxon>Moraxellaceae</taxon>
        <taxon>Moraxella</taxon>
    </lineage>
</organism>
<keyword evidence="2" id="KW-0812">Transmembrane</keyword>
<feature type="compositionally biased region" description="Basic and acidic residues" evidence="1">
    <location>
        <begin position="210"/>
        <end position="225"/>
    </location>
</feature>
<dbReference type="RefSeq" id="WP_064610566.1">
    <property type="nucleotide sequence ID" value="NZ_LXHB01000043.1"/>
</dbReference>
<sequence>MPKNKIKAWLPTPEKLRQNRLIAIFAPFLVDPRLWQINRSSLGRAVYVGVLAAFFPLPGQMPLALIGALLIRANIPMAIALTWITNPLTAIPVFWLAYSLGAILLGEPTIGLRAIGMILTDFTLWMTADGINPLKAHRHIFSWQAMVVGLLLSAIITSIVLGLAFRAFWNYRTVRDWQARHGYNANAPKFKHQKGHKKREQDLQKQNLQNEHDHTKIDKGDNFSI</sequence>
<feature type="transmembrane region" description="Helical" evidence="2">
    <location>
        <begin position="110"/>
        <end position="128"/>
    </location>
</feature>
<proteinExistence type="predicted"/>
<feature type="compositionally biased region" description="Basic residues" evidence="1">
    <location>
        <begin position="189"/>
        <end position="198"/>
    </location>
</feature>
<feature type="transmembrane region" description="Helical" evidence="2">
    <location>
        <begin position="140"/>
        <end position="165"/>
    </location>
</feature>
<evidence type="ECO:0000256" key="2">
    <source>
        <dbReference type="SAM" id="Phobius"/>
    </source>
</evidence>
<evidence type="ECO:0000259" key="3">
    <source>
        <dbReference type="Pfam" id="PF09835"/>
    </source>
</evidence>
<dbReference type="PATRIC" id="fig|480.237.peg.70"/>
<keyword evidence="2" id="KW-0472">Membrane</keyword>
<keyword evidence="5" id="KW-1185">Reference proteome</keyword>
<dbReference type="PANTHER" id="PTHR40547">
    <property type="entry name" value="SLL0298 PROTEIN"/>
    <property type="match status" value="1"/>
</dbReference>
<comment type="caution">
    <text evidence="4">The sequence shown here is derived from an EMBL/GenBank/DDBJ whole genome shotgun (WGS) entry which is preliminary data.</text>
</comment>